<evidence type="ECO:0000313" key="2">
    <source>
        <dbReference type="Proteomes" id="UP000596742"/>
    </source>
</evidence>
<dbReference type="SUPFAM" id="SSF53067">
    <property type="entry name" value="Actin-like ATPase domain"/>
    <property type="match status" value="1"/>
</dbReference>
<proteinExistence type="predicted"/>
<protein>
    <submittedName>
        <fullName evidence="1">Uncharacterized protein</fullName>
    </submittedName>
</protein>
<organism evidence="1 2">
    <name type="scientific">Mytilus galloprovincialis</name>
    <name type="common">Mediterranean mussel</name>
    <dbReference type="NCBI Taxonomy" id="29158"/>
    <lineage>
        <taxon>Eukaryota</taxon>
        <taxon>Metazoa</taxon>
        <taxon>Spiralia</taxon>
        <taxon>Lophotrochozoa</taxon>
        <taxon>Mollusca</taxon>
        <taxon>Bivalvia</taxon>
        <taxon>Autobranchia</taxon>
        <taxon>Pteriomorphia</taxon>
        <taxon>Mytilida</taxon>
        <taxon>Mytiloidea</taxon>
        <taxon>Mytilidae</taxon>
        <taxon>Mytilinae</taxon>
        <taxon>Mytilus</taxon>
    </lineage>
</organism>
<name>A0A8B6CJX0_MYTGA</name>
<dbReference type="Proteomes" id="UP000596742">
    <property type="component" value="Unassembled WGS sequence"/>
</dbReference>
<gene>
    <name evidence="1" type="ORF">MGAL_10B081187</name>
</gene>
<dbReference type="PANTHER" id="PTHR14187">
    <property type="entry name" value="ALPHA KINASE/ELONGATION FACTOR 2 KINASE"/>
    <property type="match status" value="1"/>
</dbReference>
<dbReference type="InterPro" id="IPR043129">
    <property type="entry name" value="ATPase_NBD"/>
</dbReference>
<comment type="caution">
    <text evidence="1">The sequence shown here is derived from an EMBL/GenBank/DDBJ whole genome shotgun (WGS) entry which is preliminary data.</text>
</comment>
<keyword evidence="2" id="KW-1185">Reference proteome</keyword>
<dbReference type="OrthoDB" id="2963168at2759"/>
<dbReference type="PANTHER" id="PTHR14187:SF5">
    <property type="entry name" value="HEAT SHOCK 70 KDA PROTEIN 12A"/>
    <property type="match status" value="1"/>
</dbReference>
<evidence type="ECO:0000313" key="1">
    <source>
        <dbReference type="EMBL" id="VDI06376.1"/>
    </source>
</evidence>
<dbReference type="EMBL" id="UYJE01001916">
    <property type="protein sequence ID" value="VDI06376.1"/>
    <property type="molecule type" value="Genomic_DNA"/>
</dbReference>
<dbReference type="AlphaFoldDB" id="A0A8B6CJX0"/>
<sequence length="151" mass="17217">MPTIAAIIDKIKEALLFDTSKEVSLIMLIGGFAKNDLLRNEVEINFHPKRIITTPDANFAVLKGAVLYGHQPGSIDPHVTRYTYGVKVTIPFHPNVHEDNRKFIDESVCIPRPSEEEREVEVNFIFGNTELNVRAVETRYRKEAVTYLSFE</sequence>
<reference evidence="1" key="1">
    <citation type="submission" date="2018-11" db="EMBL/GenBank/DDBJ databases">
        <authorList>
            <person name="Alioto T."/>
            <person name="Alioto T."/>
        </authorList>
    </citation>
    <scope>NUCLEOTIDE SEQUENCE</scope>
</reference>
<accession>A0A8B6CJX0</accession>